<dbReference type="GO" id="GO:0016567">
    <property type="term" value="P:protein ubiquitination"/>
    <property type="evidence" value="ECO:0007669"/>
    <property type="project" value="UniProtKB-UniPathway"/>
</dbReference>
<dbReference type="PROSITE" id="PS50089">
    <property type="entry name" value="ZF_RING_2"/>
    <property type="match status" value="1"/>
</dbReference>
<evidence type="ECO:0000313" key="12">
    <source>
        <dbReference type="Proteomes" id="UP000070700"/>
    </source>
</evidence>
<dbReference type="SUPFAM" id="SSF57850">
    <property type="entry name" value="RING/U-box"/>
    <property type="match status" value="1"/>
</dbReference>
<name>A0A194WXI9_MOLSC</name>
<keyword evidence="4" id="KW-0479">Metal-binding</keyword>
<dbReference type="InterPro" id="IPR018957">
    <property type="entry name" value="Znf_C3HC4_RING-type"/>
</dbReference>
<dbReference type="GO" id="GO:0061630">
    <property type="term" value="F:ubiquitin protein ligase activity"/>
    <property type="evidence" value="ECO:0007669"/>
    <property type="project" value="UniProtKB-EC"/>
</dbReference>
<keyword evidence="12" id="KW-1185">Reference proteome</keyword>
<evidence type="ECO:0000256" key="3">
    <source>
        <dbReference type="ARBA" id="ARBA00022679"/>
    </source>
</evidence>
<dbReference type="EC" id="2.3.2.27" evidence="2"/>
<dbReference type="SMART" id="SM00184">
    <property type="entry name" value="RING"/>
    <property type="match status" value="1"/>
</dbReference>
<keyword evidence="9" id="KW-0175">Coiled coil</keyword>
<sequence>MPFRSFNSNFHNNRNKETFQQHKMSCIITITFWHLCGHTTSKTEHETGTVLGAQFRCPTLNNRGASSFLGSVLNAISRRRCRLSNTVYDYTHDQCPDQCPACTILPNRYMGGALARRRFRYRQLRTEQVQVEAQRAAEVNADRAMEPLEQANWLVDMFHDMFYAADIWPEELSDADVNRLHALYAEQERELLDLEEMRRRAIRAEEEMELVRLRAVEDWLRLQEVSRAEQKGRGVPLRRQSLAYYPRPGPTDDRLLAKSDLDEDDICPVCQEHHEVRGDGLDIPDEVDDVRELPCGHKFHYFCITEWLNTGSNSCPYCRHGYWLVRPFILGRLF</sequence>
<dbReference type="RefSeq" id="XP_018067053.1">
    <property type="nucleotide sequence ID" value="XM_018222876.1"/>
</dbReference>
<dbReference type="OrthoDB" id="8062037at2759"/>
<evidence type="ECO:0000256" key="9">
    <source>
        <dbReference type="SAM" id="Coils"/>
    </source>
</evidence>
<dbReference type="Pfam" id="PF00097">
    <property type="entry name" value="zf-C3HC4"/>
    <property type="match status" value="1"/>
</dbReference>
<dbReference type="UniPathway" id="UPA00143"/>
<evidence type="ECO:0000256" key="7">
    <source>
        <dbReference type="ARBA" id="ARBA00022833"/>
    </source>
</evidence>
<gene>
    <name evidence="11" type="ORF">LY89DRAFT_785292</name>
</gene>
<comment type="catalytic activity">
    <reaction evidence="1">
        <text>S-ubiquitinyl-[E2 ubiquitin-conjugating enzyme]-L-cysteine + [acceptor protein]-L-lysine = [E2 ubiquitin-conjugating enzyme]-L-cysteine + N(6)-ubiquitinyl-[acceptor protein]-L-lysine.</text>
        <dbReference type="EC" id="2.3.2.27"/>
    </reaction>
</comment>
<dbReference type="InParanoid" id="A0A194WXI9"/>
<keyword evidence="6" id="KW-0833">Ubl conjugation pathway</keyword>
<dbReference type="AlphaFoldDB" id="A0A194WXI9"/>
<dbReference type="EMBL" id="KQ947423">
    <property type="protein sequence ID" value="KUJ12698.1"/>
    <property type="molecule type" value="Genomic_DNA"/>
</dbReference>
<protein>
    <recommendedName>
        <fullName evidence="2">RING-type E3 ubiquitin transferase</fullName>
        <ecNumber evidence="2">2.3.2.27</ecNumber>
    </recommendedName>
</protein>
<evidence type="ECO:0000256" key="4">
    <source>
        <dbReference type="ARBA" id="ARBA00022723"/>
    </source>
</evidence>
<dbReference type="Proteomes" id="UP000070700">
    <property type="component" value="Unassembled WGS sequence"/>
</dbReference>
<evidence type="ECO:0000259" key="10">
    <source>
        <dbReference type="PROSITE" id="PS50089"/>
    </source>
</evidence>
<dbReference type="InterPro" id="IPR001841">
    <property type="entry name" value="Znf_RING"/>
</dbReference>
<keyword evidence="3" id="KW-0808">Transferase</keyword>
<proteinExistence type="predicted"/>
<dbReference type="KEGG" id="psco:LY89DRAFT_785292"/>
<dbReference type="GO" id="GO:0008270">
    <property type="term" value="F:zinc ion binding"/>
    <property type="evidence" value="ECO:0007669"/>
    <property type="project" value="UniProtKB-KW"/>
</dbReference>
<dbReference type="InterPro" id="IPR013083">
    <property type="entry name" value="Znf_RING/FYVE/PHD"/>
</dbReference>
<evidence type="ECO:0000256" key="5">
    <source>
        <dbReference type="ARBA" id="ARBA00022771"/>
    </source>
</evidence>
<feature type="domain" description="RING-type" evidence="10">
    <location>
        <begin position="267"/>
        <end position="319"/>
    </location>
</feature>
<dbReference type="CDD" id="cd16448">
    <property type="entry name" value="RING-H2"/>
    <property type="match status" value="1"/>
</dbReference>
<reference evidence="11 12" key="1">
    <citation type="submission" date="2015-10" db="EMBL/GenBank/DDBJ databases">
        <title>Full genome of DAOMC 229536 Phialocephala scopiformis, a fungal endophyte of spruce producing the potent anti-insectan compound rugulosin.</title>
        <authorList>
            <consortium name="DOE Joint Genome Institute"/>
            <person name="Walker A.K."/>
            <person name="Frasz S.L."/>
            <person name="Seifert K.A."/>
            <person name="Miller J.D."/>
            <person name="Mondo S.J."/>
            <person name="Labutti K."/>
            <person name="Lipzen A."/>
            <person name="Dockter R."/>
            <person name="Kennedy M."/>
            <person name="Grigoriev I.V."/>
            <person name="Spatafora J.W."/>
        </authorList>
    </citation>
    <scope>NUCLEOTIDE SEQUENCE [LARGE SCALE GENOMIC DNA]</scope>
    <source>
        <strain evidence="11 12">CBS 120377</strain>
    </source>
</reference>
<dbReference type="GeneID" id="28832602"/>
<keyword evidence="5 8" id="KW-0863">Zinc-finger</keyword>
<dbReference type="InterPro" id="IPR045191">
    <property type="entry name" value="MBR1/2-like"/>
</dbReference>
<dbReference type="Gene3D" id="3.30.40.10">
    <property type="entry name" value="Zinc/RING finger domain, C3HC4 (zinc finger)"/>
    <property type="match status" value="1"/>
</dbReference>
<keyword evidence="7" id="KW-0862">Zinc</keyword>
<evidence type="ECO:0000256" key="1">
    <source>
        <dbReference type="ARBA" id="ARBA00000900"/>
    </source>
</evidence>
<evidence type="ECO:0000256" key="2">
    <source>
        <dbReference type="ARBA" id="ARBA00012483"/>
    </source>
</evidence>
<dbReference type="PANTHER" id="PTHR22937:SF65">
    <property type="entry name" value="E3 UBIQUITIN-PROTEIN LIGASE ARK2C"/>
    <property type="match status" value="1"/>
</dbReference>
<dbReference type="PANTHER" id="PTHR22937">
    <property type="entry name" value="E3 UBIQUITIN-PROTEIN LIGASE RNF165"/>
    <property type="match status" value="1"/>
</dbReference>
<feature type="coiled-coil region" evidence="9">
    <location>
        <begin position="177"/>
        <end position="214"/>
    </location>
</feature>
<organism evidence="11 12">
    <name type="scientific">Mollisia scopiformis</name>
    <name type="common">Conifer needle endophyte fungus</name>
    <name type="synonym">Phialocephala scopiformis</name>
    <dbReference type="NCBI Taxonomy" id="149040"/>
    <lineage>
        <taxon>Eukaryota</taxon>
        <taxon>Fungi</taxon>
        <taxon>Dikarya</taxon>
        <taxon>Ascomycota</taxon>
        <taxon>Pezizomycotina</taxon>
        <taxon>Leotiomycetes</taxon>
        <taxon>Helotiales</taxon>
        <taxon>Mollisiaceae</taxon>
        <taxon>Mollisia</taxon>
    </lineage>
</organism>
<accession>A0A194WXI9</accession>
<evidence type="ECO:0000256" key="6">
    <source>
        <dbReference type="ARBA" id="ARBA00022786"/>
    </source>
</evidence>
<evidence type="ECO:0000313" key="11">
    <source>
        <dbReference type="EMBL" id="KUJ12698.1"/>
    </source>
</evidence>
<evidence type="ECO:0000256" key="8">
    <source>
        <dbReference type="PROSITE-ProRule" id="PRU00175"/>
    </source>
</evidence>